<organism evidence="4 5">
    <name type="scientific">Hyphomonas hirschiana VP5</name>
    <dbReference type="NCBI Taxonomy" id="1280951"/>
    <lineage>
        <taxon>Bacteria</taxon>
        <taxon>Pseudomonadati</taxon>
        <taxon>Pseudomonadota</taxon>
        <taxon>Alphaproteobacteria</taxon>
        <taxon>Hyphomonadales</taxon>
        <taxon>Hyphomonadaceae</taxon>
        <taxon>Hyphomonas</taxon>
    </lineage>
</organism>
<evidence type="ECO:0000313" key="5">
    <source>
        <dbReference type="Proteomes" id="UP000025061"/>
    </source>
</evidence>
<dbReference type="EMBL" id="ARYI01000021">
    <property type="protein sequence ID" value="KCZ86899.1"/>
    <property type="molecule type" value="Genomic_DNA"/>
</dbReference>
<dbReference type="PATRIC" id="fig|1280951.3.peg.3334"/>
<comment type="similarity">
    <text evidence="1">Belongs to the PhzF family.</text>
</comment>
<feature type="active site" evidence="3">
    <location>
        <position position="47"/>
    </location>
</feature>
<evidence type="ECO:0000256" key="2">
    <source>
        <dbReference type="ARBA" id="ARBA00023235"/>
    </source>
</evidence>
<comment type="caution">
    <text evidence="4">The sequence shown here is derived from an EMBL/GenBank/DDBJ whole genome shotgun (WGS) entry which is preliminary data.</text>
</comment>
<reference evidence="4 5" key="1">
    <citation type="submission" date="2013-04" db="EMBL/GenBank/DDBJ databases">
        <title>Hyphomonas hirschiana VP5 Genome Sequencing.</title>
        <authorList>
            <person name="Lai Q."/>
            <person name="Shao Z."/>
        </authorList>
    </citation>
    <scope>NUCLEOTIDE SEQUENCE [LARGE SCALE GENOMIC DNA]</scope>
    <source>
        <strain evidence="4 5">VP5</strain>
    </source>
</reference>
<dbReference type="GO" id="GO:0016853">
    <property type="term" value="F:isomerase activity"/>
    <property type="evidence" value="ECO:0007669"/>
    <property type="project" value="UniProtKB-KW"/>
</dbReference>
<dbReference type="AlphaFoldDB" id="A0A059F8H2"/>
<dbReference type="PANTHER" id="PTHR13774:SF17">
    <property type="entry name" value="PHENAZINE BIOSYNTHESIS-LIKE DOMAIN-CONTAINING PROTEIN"/>
    <property type="match status" value="1"/>
</dbReference>
<dbReference type="InterPro" id="IPR003719">
    <property type="entry name" value="Phenazine_PhzF-like"/>
</dbReference>
<protein>
    <submittedName>
        <fullName evidence="4">PhzF family phenazine biosynthesis protein</fullName>
    </submittedName>
</protein>
<dbReference type="RefSeq" id="WP_011648202.1">
    <property type="nucleotide sequence ID" value="NZ_ARYI01000021.1"/>
</dbReference>
<accession>A0A059F8H2</accession>
<sequence>MPTYPFYQVDAFANQPFEGNQACVMPMEAFLPDDILLKIAAENNVAETAYLVPQADGVWALRWFTPAVEVPLCGHATLASAHVLFDAGGYDADILHFDTVQSGRLSVRRLDDGRLEMDFPSAPIRPVPVTDEIVAALGARPLEAWGGMFYAARFDSPDAVKQLSPDLKALKALGAEGGGWDRGNFGCFALGGDGVEVTSRFFAPGSGIDEDPATGSWHTMLSRILGTHFDLPEAACWQAYPGRGARVDVRLEGDRVKLVGRAVTVIEGQFRL</sequence>
<keyword evidence="5" id="KW-1185">Reference proteome</keyword>
<dbReference type="Pfam" id="PF02567">
    <property type="entry name" value="PhzC-PhzF"/>
    <property type="match status" value="1"/>
</dbReference>
<gene>
    <name evidence="4" type="ORF">HHI_16542</name>
</gene>
<name>A0A059F8H2_9PROT</name>
<proteinExistence type="inferred from homology"/>
<evidence type="ECO:0000256" key="3">
    <source>
        <dbReference type="PIRSR" id="PIRSR016184-1"/>
    </source>
</evidence>
<keyword evidence="2" id="KW-0413">Isomerase</keyword>
<evidence type="ECO:0000313" key="4">
    <source>
        <dbReference type="EMBL" id="KCZ86899.1"/>
    </source>
</evidence>
<dbReference type="NCBIfam" id="TIGR00654">
    <property type="entry name" value="PhzF_family"/>
    <property type="match status" value="1"/>
</dbReference>
<dbReference type="SUPFAM" id="SSF54506">
    <property type="entry name" value="Diaminopimelate epimerase-like"/>
    <property type="match status" value="1"/>
</dbReference>
<dbReference type="Gene3D" id="3.10.310.10">
    <property type="entry name" value="Diaminopimelate Epimerase, Chain A, domain 1"/>
    <property type="match status" value="2"/>
</dbReference>
<evidence type="ECO:0000256" key="1">
    <source>
        <dbReference type="ARBA" id="ARBA00008270"/>
    </source>
</evidence>
<dbReference type="GO" id="GO:0005737">
    <property type="term" value="C:cytoplasm"/>
    <property type="evidence" value="ECO:0007669"/>
    <property type="project" value="TreeGrafter"/>
</dbReference>
<dbReference type="PIRSF" id="PIRSF016184">
    <property type="entry name" value="PhzC_PhzF"/>
    <property type="match status" value="1"/>
</dbReference>
<dbReference type="OrthoDB" id="9788221at2"/>
<dbReference type="PANTHER" id="PTHR13774">
    <property type="entry name" value="PHENAZINE BIOSYNTHESIS PROTEIN"/>
    <property type="match status" value="1"/>
</dbReference>
<dbReference type="Proteomes" id="UP000025061">
    <property type="component" value="Unassembled WGS sequence"/>
</dbReference>